<dbReference type="Proteomes" id="UP000449209">
    <property type="component" value="Unassembled WGS sequence"/>
</dbReference>
<evidence type="ECO:0000313" key="1">
    <source>
        <dbReference type="EMBL" id="MYV16355.1"/>
    </source>
</evidence>
<gene>
    <name evidence="1" type="ORF">GB993_02305</name>
</gene>
<protein>
    <submittedName>
        <fullName evidence="1">Uncharacterized protein</fullName>
    </submittedName>
</protein>
<comment type="caution">
    <text evidence="1">The sequence shown here is derived from an EMBL/GenBank/DDBJ whole genome shotgun (WGS) entry which is preliminary data.</text>
</comment>
<proteinExistence type="predicted"/>
<reference evidence="1 2" key="1">
    <citation type="journal article" date="2019" name="Appl. Environ. Microbiol.">
        <title>Genetic determinants of hydroxycinnamic acid metabolism in heterofermentative lactobacilli.</title>
        <authorList>
            <person name="Gaur G."/>
            <person name="Oh J.H."/>
            <person name="Filannino P."/>
            <person name="Gobbetti M."/>
            <person name="van Pijkeren J.P."/>
            <person name="Ganzle M.G."/>
        </authorList>
    </citation>
    <scope>NUCLEOTIDE SEQUENCE [LARGE SCALE GENOMIC DNA]</scope>
    <source>
        <strain evidence="1 2">C5</strain>
    </source>
</reference>
<dbReference type="OrthoDB" id="1797434at2"/>
<name>A0A6N9I073_9LACO</name>
<organism evidence="1 2">
    <name type="scientific">Furfurilactobacillus milii</name>
    <dbReference type="NCBI Taxonomy" id="2888272"/>
    <lineage>
        <taxon>Bacteria</taxon>
        <taxon>Bacillati</taxon>
        <taxon>Bacillota</taxon>
        <taxon>Bacilli</taxon>
        <taxon>Lactobacillales</taxon>
        <taxon>Lactobacillaceae</taxon>
        <taxon>Furfurilactobacillus</taxon>
    </lineage>
</organism>
<dbReference type="RefSeq" id="WP_161002929.1">
    <property type="nucleotide sequence ID" value="NZ_WEZQ01000002.1"/>
</dbReference>
<accession>A0A6N9I073</accession>
<dbReference type="AlphaFoldDB" id="A0A6N9I073"/>
<sequence length="123" mass="14859">MKRLIEINVDFSLTRQRIKQQSEQFILENIKRSGTRRINVNEEYSIMGVSLTAMSPETSHWDHYAQMFNQLTVMERRIIYYRYLSQKTDVYAELNTYYSRSQYFRVKRTAEYEFAYLLGVLAN</sequence>
<dbReference type="EMBL" id="WEZQ01000002">
    <property type="protein sequence ID" value="MYV16355.1"/>
    <property type="molecule type" value="Genomic_DNA"/>
</dbReference>
<evidence type="ECO:0000313" key="2">
    <source>
        <dbReference type="Proteomes" id="UP000449209"/>
    </source>
</evidence>